<dbReference type="PROSITE" id="PS51257">
    <property type="entry name" value="PROKAR_LIPOPROTEIN"/>
    <property type="match status" value="1"/>
</dbReference>
<comment type="similarity">
    <text evidence="2">Belongs to the bacterial solute-binding protein SsuA/TauA family.</text>
</comment>
<dbReference type="PANTHER" id="PTHR30024:SF47">
    <property type="entry name" value="TAURINE-BINDING PERIPLASMIC PROTEIN"/>
    <property type="match status" value="1"/>
</dbReference>
<dbReference type="EMBL" id="CP163432">
    <property type="protein sequence ID" value="XDQ15966.1"/>
    <property type="molecule type" value="Genomic_DNA"/>
</dbReference>
<dbReference type="AlphaFoldDB" id="A0AB39NER0"/>
<dbReference type="PROSITE" id="PS51318">
    <property type="entry name" value="TAT"/>
    <property type="match status" value="1"/>
</dbReference>
<evidence type="ECO:0000313" key="4">
    <source>
        <dbReference type="EMBL" id="XDQ15966.1"/>
    </source>
</evidence>
<evidence type="ECO:0000256" key="3">
    <source>
        <dbReference type="ARBA" id="ARBA00022729"/>
    </source>
</evidence>
<evidence type="ECO:0000256" key="2">
    <source>
        <dbReference type="ARBA" id="ARBA00010742"/>
    </source>
</evidence>
<dbReference type="Pfam" id="PF13379">
    <property type="entry name" value="NMT1_2"/>
    <property type="match status" value="1"/>
</dbReference>
<protein>
    <submittedName>
        <fullName evidence="4">ABC transporter substrate-binding protein</fullName>
    </submittedName>
</protein>
<dbReference type="SUPFAM" id="SSF53850">
    <property type="entry name" value="Periplasmic binding protein-like II"/>
    <property type="match status" value="1"/>
</dbReference>
<dbReference type="InterPro" id="IPR006311">
    <property type="entry name" value="TAT_signal"/>
</dbReference>
<sequence length="331" mass="35470">MSTNLPRRDLLSGISAMSASALLVSCDGSPGHTAKEEVAPVPQGSGHAPEKASITVGAIPIIDVAPLHLAIRDGLFKAEGLQVRIEDIPGGAAGITRLNKDLDITFGNYVSFIQAHTEGLALRLCSDGFQAVRDSFGLMVAPGSDMRSAADLKGRSVGVNARSNVLHLLMLSLLSTYQVRESEVTFVEVPFPDMGRALAQSKVDAAVMAEPFITGTQKDFGAQQLDDVTGGPTADLPIAGYACTSDWAKRYPNSAAAFTRAMQQAQHECADRRNVTAILPKYTKIDRSTAAIVRVGKFPETVNPTRIQRVADLMERFGWLKKRFDVTAMLG</sequence>
<keyword evidence="3" id="KW-0732">Signal</keyword>
<accession>A0AB39NER0</accession>
<dbReference type="GO" id="GO:0042597">
    <property type="term" value="C:periplasmic space"/>
    <property type="evidence" value="ECO:0007669"/>
    <property type="project" value="UniProtKB-SubCell"/>
</dbReference>
<proteinExistence type="inferred from homology"/>
<dbReference type="RefSeq" id="WP_369275890.1">
    <property type="nucleotide sequence ID" value="NZ_CP163432.1"/>
</dbReference>
<comment type="subcellular location">
    <subcellularLocation>
        <location evidence="1">Periplasm</location>
    </subcellularLocation>
</comment>
<name>A0AB39NER0_9ACTN</name>
<reference evidence="4" key="1">
    <citation type="submission" date="2024-07" db="EMBL/GenBank/DDBJ databases">
        <authorList>
            <person name="Yu S.T."/>
        </authorList>
    </citation>
    <scope>NUCLEOTIDE SEQUENCE</scope>
    <source>
        <strain evidence="4">R11</strain>
    </source>
</reference>
<dbReference type="Gene3D" id="3.40.190.10">
    <property type="entry name" value="Periplasmic binding protein-like II"/>
    <property type="match status" value="2"/>
</dbReference>
<dbReference type="PANTHER" id="PTHR30024">
    <property type="entry name" value="ALIPHATIC SULFONATES-BINDING PROTEIN-RELATED"/>
    <property type="match status" value="1"/>
</dbReference>
<evidence type="ECO:0000256" key="1">
    <source>
        <dbReference type="ARBA" id="ARBA00004418"/>
    </source>
</evidence>
<dbReference type="GO" id="GO:0042918">
    <property type="term" value="P:alkanesulfonate transmembrane transport"/>
    <property type="evidence" value="ECO:0007669"/>
    <property type="project" value="TreeGrafter"/>
</dbReference>
<gene>
    <name evidence="4" type="ORF">AB5J55_43530</name>
</gene>
<organism evidence="4">
    <name type="scientific">Streptomyces sp. R11</name>
    <dbReference type="NCBI Taxonomy" id="3238625"/>
    <lineage>
        <taxon>Bacteria</taxon>
        <taxon>Bacillati</taxon>
        <taxon>Actinomycetota</taxon>
        <taxon>Actinomycetes</taxon>
        <taxon>Kitasatosporales</taxon>
        <taxon>Streptomycetaceae</taxon>
        <taxon>Streptomyces</taxon>
    </lineage>
</organism>